<dbReference type="NCBIfam" id="NF005310">
    <property type="entry name" value="PRK06842.1"/>
    <property type="match status" value="1"/>
</dbReference>
<feature type="domain" description="Fe-S hydro-lyase tartrate dehydratase beta-type catalytic" evidence="3">
    <location>
        <begin position="3"/>
        <end position="177"/>
    </location>
</feature>
<evidence type="ECO:0000256" key="1">
    <source>
        <dbReference type="ARBA" id="ARBA00008876"/>
    </source>
</evidence>
<sequence>MSSKIKLNTPLKEEEVIKLRAGDEVLLNGVIYTGRDAAHKRLLDLLEKGEELPFDVKGQIIYYVGPSPAKPGTPIGSCGPTTSYRMDSYAPALMKIGLKGMIGKGPRGKEVVEAMKRYKAVYFAAVGGAAALIARSVKSSRIVAYEDLGTEAIRELEVEDFPVIVANDVLGNDLYEEGIRKYSRRK</sequence>
<dbReference type="Gene3D" id="3.20.130.10">
    <property type="entry name" value="Fe-S hydro-lyase, tartrate dehydratase beta-type, catalytic domain"/>
    <property type="match status" value="1"/>
</dbReference>
<evidence type="ECO:0000313" key="5">
    <source>
        <dbReference type="Proteomes" id="UP000316517"/>
    </source>
</evidence>
<evidence type="ECO:0000256" key="2">
    <source>
        <dbReference type="ARBA" id="ARBA00023239"/>
    </source>
</evidence>
<dbReference type="PANTHER" id="PTHR43351:SF2">
    <property type="entry name" value="L(+)-TARTRATE DEHYDRATASE SUBUNIT BETA-RELATED"/>
    <property type="match status" value="1"/>
</dbReference>
<dbReference type="PANTHER" id="PTHR43351">
    <property type="entry name" value="L(+)-TARTRATE DEHYDRATASE SUBUNIT BETA"/>
    <property type="match status" value="1"/>
</dbReference>
<accession>A0A523TFH2</accession>
<comment type="similarity">
    <text evidence="1">Belongs to the class-I fumarase family.</text>
</comment>
<dbReference type="Proteomes" id="UP000316517">
    <property type="component" value="Unassembled WGS sequence"/>
</dbReference>
<protein>
    <submittedName>
        <fullName evidence="4">Fe-S-containing hydro-lyase</fullName>
    </submittedName>
</protein>
<gene>
    <name evidence="4" type="ORF">E3J68_02425</name>
</gene>
<comment type="caution">
    <text evidence="4">The sequence shown here is derived from an EMBL/GenBank/DDBJ whole genome shotgun (WGS) entry which is preliminary data.</text>
</comment>
<dbReference type="AlphaFoldDB" id="A0A523TFH2"/>
<dbReference type="SUPFAM" id="SSF117457">
    <property type="entry name" value="FumA C-terminal domain-like"/>
    <property type="match status" value="1"/>
</dbReference>
<dbReference type="InterPro" id="IPR036660">
    <property type="entry name" value="Fe-S_hydroAse_TtdB_cat_sf"/>
</dbReference>
<dbReference type="InterPro" id="IPR004647">
    <property type="entry name" value="Fe-S_hydro-lyase_TtdB-typ_cat"/>
</dbReference>
<evidence type="ECO:0000259" key="3">
    <source>
        <dbReference type="Pfam" id="PF05683"/>
    </source>
</evidence>
<evidence type="ECO:0000313" key="4">
    <source>
        <dbReference type="EMBL" id="TET29073.1"/>
    </source>
</evidence>
<reference evidence="4 5" key="1">
    <citation type="submission" date="2019-03" db="EMBL/GenBank/DDBJ databases">
        <title>Metabolic potential of uncultured bacteria and archaea associated with petroleum seepage in deep-sea sediments.</title>
        <authorList>
            <person name="Dong X."/>
            <person name="Hubert C."/>
        </authorList>
    </citation>
    <scope>NUCLEOTIDE SEQUENCE [LARGE SCALE GENOMIC DNA]</scope>
    <source>
        <strain evidence="4">E44_bin3</strain>
    </source>
</reference>
<dbReference type="Pfam" id="PF05683">
    <property type="entry name" value="Fumerase_C"/>
    <property type="match status" value="1"/>
</dbReference>
<dbReference type="GO" id="GO:0016836">
    <property type="term" value="F:hydro-lyase activity"/>
    <property type="evidence" value="ECO:0007669"/>
    <property type="project" value="InterPro"/>
</dbReference>
<dbReference type="NCBIfam" id="TIGR00723">
    <property type="entry name" value="ttdB_fumA_fumB"/>
    <property type="match status" value="1"/>
</dbReference>
<name>A0A523TFH2_UNCAE</name>
<proteinExistence type="inferred from homology"/>
<organism evidence="4 5">
    <name type="scientific">Aerophobetes bacterium</name>
    <dbReference type="NCBI Taxonomy" id="2030807"/>
    <lineage>
        <taxon>Bacteria</taxon>
        <taxon>Candidatus Aerophobota</taxon>
    </lineage>
</organism>
<dbReference type="EMBL" id="SOJT01000098">
    <property type="protein sequence ID" value="TET29073.1"/>
    <property type="molecule type" value="Genomic_DNA"/>
</dbReference>
<keyword evidence="2 4" id="KW-0456">Lyase</keyword>